<sequence>MPDNAKPAYVYPRLSSQLDLGAVRIAGAGLGNSMLNYFEAYLHARAIGAQLIAPAWLSVKIGPIIRREQSYRLYNGLFQVPADELQGLAKMFALRHKLTGPWTRHRLSSSADLESNGKIDVVKTRKYIFENIYPHKDVVRERLQKMSCAPIASGDWGNGDYIAVHVRLGDFQAVSEADLQKGVRNNLRIPLNWYRRMILELRRLAPQYRIDVFSDGREAELAELLNIEGVALKRGGSDLEDMLGLAKCRLLVGSLSTFSYWGAYLGDQPSIWYETASRVEPLNSDPSKQIVIGDNVSALAAVANLLK</sequence>
<gene>
    <name evidence="3" type="ORF">BES08_11865</name>
</gene>
<protein>
    <recommendedName>
        <fullName evidence="5">Glycosyl transferase family 11</fullName>
    </recommendedName>
</protein>
<accession>A0A1D8A5H6</accession>
<evidence type="ECO:0000313" key="3">
    <source>
        <dbReference type="EMBL" id="AOR77369.1"/>
    </source>
</evidence>
<dbReference type="Proteomes" id="UP000094626">
    <property type="component" value="Chromosome"/>
</dbReference>
<evidence type="ECO:0008006" key="5">
    <source>
        <dbReference type="Google" id="ProtNLM"/>
    </source>
</evidence>
<dbReference type="EMBL" id="CP017075">
    <property type="protein sequence ID" value="AOR77369.1"/>
    <property type="molecule type" value="Genomic_DNA"/>
</dbReference>
<name>A0A1D8A5H6_9SPHN</name>
<evidence type="ECO:0000256" key="1">
    <source>
        <dbReference type="ARBA" id="ARBA00022676"/>
    </source>
</evidence>
<evidence type="ECO:0000313" key="4">
    <source>
        <dbReference type="Proteomes" id="UP000094626"/>
    </source>
</evidence>
<dbReference type="GO" id="GO:0016020">
    <property type="term" value="C:membrane"/>
    <property type="evidence" value="ECO:0007669"/>
    <property type="project" value="InterPro"/>
</dbReference>
<dbReference type="GO" id="GO:0008107">
    <property type="term" value="F:galactoside 2-alpha-L-fucosyltransferase activity"/>
    <property type="evidence" value="ECO:0007669"/>
    <property type="project" value="InterPro"/>
</dbReference>
<organism evidence="3 4">
    <name type="scientific">Novosphingobium resinovorum</name>
    <dbReference type="NCBI Taxonomy" id="158500"/>
    <lineage>
        <taxon>Bacteria</taxon>
        <taxon>Pseudomonadati</taxon>
        <taxon>Pseudomonadota</taxon>
        <taxon>Alphaproteobacteria</taxon>
        <taxon>Sphingomonadales</taxon>
        <taxon>Sphingomonadaceae</taxon>
        <taxon>Novosphingobium</taxon>
    </lineage>
</organism>
<reference evidence="4" key="1">
    <citation type="journal article" date="2017" name="J. Biotechnol.">
        <title>Complete genome sequence of Novosphingobium resinovorum SA1, a versatile xenobiotic-degrading bacterium capable of utilizing sulfanilic acid.</title>
        <authorList>
            <person name="Hegedus B."/>
            <person name="Kos P.B."/>
            <person name="Balint B."/>
            <person name="Maroti G."/>
            <person name="Gan H.M."/>
            <person name="Perei K."/>
            <person name="Rakhely G."/>
        </authorList>
    </citation>
    <scope>NUCLEOTIDE SEQUENCE [LARGE SCALE GENOMIC DNA]</scope>
    <source>
        <strain evidence="4">SA1</strain>
    </source>
</reference>
<dbReference type="RefSeq" id="WP_069708403.1">
    <property type="nucleotide sequence ID" value="NZ_CP017075.1"/>
</dbReference>
<evidence type="ECO:0000256" key="2">
    <source>
        <dbReference type="ARBA" id="ARBA00022679"/>
    </source>
</evidence>
<keyword evidence="2" id="KW-0808">Transferase</keyword>
<dbReference type="GO" id="GO:0005975">
    <property type="term" value="P:carbohydrate metabolic process"/>
    <property type="evidence" value="ECO:0007669"/>
    <property type="project" value="InterPro"/>
</dbReference>
<dbReference type="AlphaFoldDB" id="A0A1D8A5H6"/>
<keyword evidence="4" id="KW-1185">Reference proteome</keyword>
<dbReference type="InterPro" id="IPR002516">
    <property type="entry name" value="Glyco_trans_11"/>
</dbReference>
<dbReference type="Pfam" id="PF01531">
    <property type="entry name" value="Glyco_transf_11"/>
    <property type="match status" value="1"/>
</dbReference>
<proteinExistence type="predicted"/>
<dbReference type="KEGG" id="nre:BES08_11865"/>
<keyword evidence="1" id="KW-0328">Glycosyltransferase</keyword>